<keyword evidence="8" id="KW-0325">Glycoprotein</keyword>
<organism evidence="14 15">
    <name type="scientific">Apodemus speciosus</name>
    <name type="common">Large Japanese field mouse</name>
    <dbReference type="NCBI Taxonomy" id="105296"/>
    <lineage>
        <taxon>Eukaryota</taxon>
        <taxon>Metazoa</taxon>
        <taxon>Chordata</taxon>
        <taxon>Craniata</taxon>
        <taxon>Vertebrata</taxon>
        <taxon>Euteleostomi</taxon>
        <taxon>Mammalia</taxon>
        <taxon>Eutheria</taxon>
        <taxon>Euarchontoglires</taxon>
        <taxon>Glires</taxon>
        <taxon>Rodentia</taxon>
        <taxon>Myomorpha</taxon>
        <taxon>Muroidea</taxon>
        <taxon>Muridae</taxon>
        <taxon>Murinae</taxon>
        <taxon>Apodemus</taxon>
    </lineage>
</organism>
<evidence type="ECO:0000256" key="4">
    <source>
        <dbReference type="ARBA" id="ARBA00022974"/>
    </source>
</evidence>
<dbReference type="Gene3D" id="2.60.120.290">
    <property type="entry name" value="Spermadhesin, CUB domain"/>
    <property type="match status" value="2"/>
</dbReference>
<dbReference type="Gene3D" id="2.60.120.260">
    <property type="entry name" value="Galactose-binding domain-like"/>
    <property type="match status" value="2"/>
</dbReference>
<dbReference type="InterPro" id="IPR000859">
    <property type="entry name" value="CUB_dom"/>
</dbReference>
<keyword evidence="9" id="KW-0357">Heparan sulfate</keyword>
<dbReference type="SMART" id="SM00231">
    <property type="entry name" value="FA58C"/>
    <property type="match status" value="1"/>
</dbReference>
<dbReference type="InterPro" id="IPR035914">
    <property type="entry name" value="Sperma_CUB_dom_sf"/>
</dbReference>
<dbReference type="PROSITE" id="PS01286">
    <property type="entry name" value="FA58C_2"/>
    <property type="match status" value="1"/>
</dbReference>
<evidence type="ECO:0000256" key="1">
    <source>
        <dbReference type="ARBA" id="ARBA00004479"/>
    </source>
</evidence>
<evidence type="ECO:0000256" key="11">
    <source>
        <dbReference type="SAM" id="SignalP"/>
    </source>
</evidence>
<dbReference type="PROSITE" id="PS01285">
    <property type="entry name" value="FA58C_1"/>
    <property type="match status" value="2"/>
</dbReference>
<dbReference type="CDD" id="cd00057">
    <property type="entry name" value="FA58C"/>
    <property type="match status" value="1"/>
</dbReference>
<feature type="domain" description="F5/8 type C" evidence="13">
    <location>
        <begin position="275"/>
        <end position="424"/>
    </location>
</feature>
<dbReference type="PANTHER" id="PTHR46806:SF4">
    <property type="entry name" value="NEUROPILIN-1"/>
    <property type="match status" value="1"/>
</dbReference>
<evidence type="ECO:0000313" key="14">
    <source>
        <dbReference type="EMBL" id="GAB1293825.1"/>
    </source>
</evidence>
<comment type="subcellular location">
    <subcellularLocation>
        <location evidence="1">Membrane</location>
        <topology evidence="1">Single-pass type I membrane protein</topology>
    </subcellularLocation>
</comment>
<evidence type="ECO:0000259" key="12">
    <source>
        <dbReference type="PROSITE" id="PS01180"/>
    </source>
</evidence>
<evidence type="ECO:0000256" key="9">
    <source>
        <dbReference type="ARBA" id="ARBA00023207"/>
    </source>
</evidence>
<dbReference type="EMBL" id="BAAFST010000008">
    <property type="protein sequence ID" value="GAB1293825.1"/>
    <property type="molecule type" value="Genomic_DNA"/>
</dbReference>
<evidence type="ECO:0000256" key="3">
    <source>
        <dbReference type="ARBA" id="ARBA00022692"/>
    </source>
</evidence>
<feature type="disulfide bond" evidence="10">
    <location>
        <begin position="27"/>
        <end position="54"/>
    </location>
</feature>
<evidence type="ECO:0000256" key="10">
    <source>
        <dbReference type="PROSITE-ProRule" id="PRU00059"/>
    </source>
</evidence>
<sequence length="511" mass="57202">MERGLQLLCATLALALALAGAFRSDKCGGTIKIENPGYLTSPGYPHSYHPSEKCEWLIQAPEPYQRIMINFNPHFDLEDRDCKYDYVEVIDGENEGGRLWGKFCGKIAPSPVVSSGPFLFIKFVSDYETHGAGFSIRYEIFKRGPECSQNYTAPTGVIKSPGFPEKYPNSLECTYIIFAPKMSEIILEFESFDLEQDSNPPGGMFCRYDRLEIWDGFPEVGPHIGRYCGQKTPGRIRSSSGILSMVFYTDSAIAKEGFSANYSVLQSSISEDFKCMEALGMESGEIHSDQITASSQYGTNWSVERSRLNYPENGWTPGEDSYKEWIQVDLGFLRFVTAVGTQGAISKETKKKYYVKTYRVDISSNGEDWITLKEGNKAIIFQGNTNPTDVVFGVFPKPLITRFVRIKPASWETGISMRFEVYGCKITDYPCSGMLGMVSGLISDSQITASNQGDRNWMPENIRLVTSRTGWALPPSPHPYSNEWLQVDLGDEKIVRGVIIQGGNTEKTRCS</sequence>
<evidence type="ECO:0000256" key="7">
    <source>
        <dbReference type="ARBA" id="ARBA00023157"/>
    </source>
</evidence>
<comment type="caution">
    <text evidence="14">The sequence shown here is derived from an EMBL/GenBank/DDBJ whole genome shotgun (WGS) entry which is preliminary data.</text>
</comment>
<dbReference type="SUPFAM" id="SSF49785">
    <property type="entry name" value="Galactose-binding domain-like"/>
    <property type="match status" value="2"/>
</dbReference>
<feature type="domain" description="CUB" evidence="12">
    <location>
        <begin position="27"/>
        <end position="141"/>
    </location>
</feature>
<feature type="domain" description="F5/8 type C" evidence="13">
    <location>
        <begin position="431"/>
        <end position="511"/>
    </location>
</feature>
<keyword evidence="2" id="KW-0037">Angiogenesis</keyword>
<dbReference type="SUPFAM" id="SSF49854">
    <property type="entry name" value="Spermadhesin, CUB domain"/>
    <property type="match status" value="2"/>
</dbReference>
<dbReference type="InterPro" id="IPR008979">
    <property type="entry name" value="Galactose-bd-like_sf"/>
</dbReference>
<reference evidence="14 15" key="1">
    <citation type="submission" date="2024-08" db="EMBL/GenBank/DDBJ databases">
        <title>The draft genome of Apodemus speciosus.</title>
        <authorList>
            <person name="Nabeshima K."/>
            <person name="Suzuki S."/>
            <person name="Onuma M."/>
        </authorList>
    </citation>
    <scope>NUCLEOTIDE SEQUENCE [LARGE SCALE GENOMIC DNA]</scope>
    <source>
        <strain evidence="14">IB14-021</strain>
    </source>
</reference>
<dbReference type="Pfam" id="PF00754">
    <property type="entry name" value="F5_F8_type_C"/>
    <property type="match status" value="2"/>
</dbReference>
<dbReference type="Pfam" id="PF00431">
    <property type="entry name" value="CUB"/>
    <property type="match status" value="2"/>
</dbReference>
<keyword evidence="15" id="KW-1185">Reference proteome</keyword>
<keyword evidence="3" id="KW-0812">Transmembrane</keyword>
<dbReference type="Proteomes" id="UP001623349">
    <property type="component" value="Unassembled WGS sequence"/>
</dbReference>
<evidence type="ECO:0000313" key="15">
    <source>
        <dbReference type="Proteomes" id="UP001623349"/>
    </source>
</evidence>
<evidence type="ECO:0000256" key="5">
    <source>
        <dbReference type="ARBA" id="ARBA00022989"/>
    </source>
</evidence>
<keyword evidence="11" id="KW-0732">Signal</keyword>
<keyword evidence="6" id="KW-0472">Membrane</keyword>
<dbReference type="PANTHER" id="PTHR46806">
    <property type="entry name" value="F5/8 TYPE C DOMAIN-CONTAINING PROTEIN"/>
    <property type="match status" value="1"/>
</dbReference>
<proteinExistence type="predicted"/>
<feature type="domain" description="CUB" evidence="12">
    <location>
        <begin position="147"/>
        <end position="265"/>
    </location>
</feature>
<dbReference type="CDD" id="cd00041">
    <property type="entry name" value="CUB"/>
    <property type="match status" value="2"/>
</dbReference>
<evidence type="ECO:0000259" key="13">
    <source>
        <dbReference type="PROSITE" id="PS50022"/>
    </source>
</evidence>
<dbReference type="InterPro" id="IPR050633">
    <property type="entry name" value="Neuropilin_MCO_CoagFactor"/>
</dbReference>
<evidence type="ECO:0000256" key="8">
    <source>
        <dbReference type="ARBA" id="ARBA00023180"/>
    </source>
</evidence>
<evidence type="ECO:0000256" key="6">
    <source>
        <dbReference type="ARBA" id="ARBA00023136"/>
    </source>
</evidence>
<dbReference type="PROSITE" id="PS01180">
    <property type="entry name" value="CUB"/>
    <property type="match status" value="2"/>
</dbReference>
<accession>A0ABQ0F404</accession>
<dbReference type="PROSITE" id="PS50022">
    <property type="entry name" value="FA58C_3"/>
    <property type="match status" value="2"/>
</dbReference>
<comment type="caution">
    <text evidence="10">Lacks conserved residue(s) required for the propagation of feature annotation.</text>
</comment>
<feature type="signal peptide" evidence="11">
    <location>
        <begin position="1"/>
        <end position="21"/>
    </location>
</feature>
<gene>
    <name evidence="14" type="ORF">APTSU1_000905700</name>
</gene>
<dbReference type="SMART" id="SM00042">
    <property type="entry name" value="CUB"/>
    <property type="match status" value="2"/>
</dbReference>
<evidence type="ECO:0000256" key="2">
    <source>
        <dbReference type="ARBA" id="ARBA00022657"/>
    </source>
</evidence>
<name>A0ABQ0F404_APOSI</name>
<keyword evidence="4" id="KW-0654">Proteoglycan</keyword>
<protein>
    <submittedName>
        <fullName evidence="14">Neuropilin-1</fullName>
    </submittedName>
</protein>
<keyword evidence="7 10" id="KW-1015">Disulfide bond</keyword>
<dbReference type="InterPro" id="IPR000421">
    <property type="entry name" value="FA58C"/>
</dbReference>
<keyword evidence="5" id="KW-1133">Transmembrane helix</keyword>
<feature type="chain" id="PRO_5045196521" evidence="11">
    <location>
        <begin position="22"/>
        <end position="511"/>
    </location>
</feature>